<evidence type="ECO:0000259" key="1">
    <source>
        <dbReference type="PROSITE" id="PS51352"/>
    </source>
</evidence>
<dbReference type="Pfam" id="PF00578">
    <property type="entry name" value="AhpC-TSA"/>
    <property type="match status" value="1"/>
</dbReference>
<dbReference type="RefSeq" id="WP_380869432.1">
    <property type="nucleotide sequence ID" value="NZ_JBHUMA010000006.1"/>
</dbReference>
<reference evidence="3" key="1">
    <citation type="journal article" date="2019" name="Int. J. Syst. Evol. Microbiol.">
        <title>The Global Catalogue of Microorganisms (GCM) 10K type strain sequencing project: providing services to taxonomists for standard genome sequencing and annotation.</title>
        <authorList>
            <consortium name="The Broad Institute Genomics Platform"/>
            <consortium name="The Broad Institute Genome Sequencing Center for Infectious Disease"/>
            <person name="Wu L."/>
            <person name="Ma J."/>
        </authorList>
    </citation>
    <scope>NUCLEOTIDE SEQUENCE [LARGE SCALE GENOMIC DNA]</scope>
    <source>
        <strain evidence="3">KCTC 42248</strain>
    </source>
</reference>
<dbReference type="InterPro" id="IPR036249">
    <property type="entry name" value="Thioredoxin-like_sf"/>
</dbReference>
<keyword evidence="3" id="KW-1185">Reference proteome</keyword>
<dbReference type="EMBL" id="JBHUMA010000006">
    <property type="protein sequence ID" value="MFD2599306.1"/>
    <property type="molecule type" value="Genomic_DNA"/>
</dbReference>
<organism evidence="2 3">
    <name type="scientific">Sphingobacterium corticis</name>
    <dbReference type="NCBI Taxonomy" id="1812823"/>
    <lineage>
        <taxon>Bacteria</taxon>
        <taxon>Pseudomonadati</taxon>
        <taxon>Bacteroidota</taxon>
        <taxon>Sphingobacteriia</taxon>
        <taxon>Sphingobacteriales</taxon>
        <taxon>Sphingobacteriaceae</taxon>
        <taxon>Sphingobacterium</taxon>
    </lineage>
</organism>
<dbReference type="PANTHER" id="PTHR43640">
    <property type="entry name" value="OS07G0260300 PROTEIN"/>
    <property type="match status" value="1"/>
</dbReference>
<dbReference type="InterPro" id="IPR000866">
    <property type="entry name" value="AhpC/TSA"/>
</dbReference>
<dbReference type="InterPro" id="IPR013766">
    <property type="entry name" value="Thioredoxin_domain"/>
</dbReference>
<dbReference type="Gene3D" id="3.40.30.10">
    <property type="entry name" value="Glutaredoxin"/>
    <property type="match status" value="1"/>
</dbReference>
<comment type="caution">
    <text evidence="2">The sequence shown here is derived from an EMBL/GenBank/DDBJ whole genome shotgun (WGS) entry which is preliminary data.</text>
</comment>
<dbReference type="SUPFAM" id="SSF52833">
    <property type="entry name" value="Thioredoxin-like"/>
    <property type="match status" value="1"/>
</dbReference>
<feature type="domain" description="Thioredoxin" evidence="1">
    <location>
        <begin position="22"/>
        <end position="172"/>
    </location>
</feature>
<evidence type="ECO:0000313" key="2">
    <source>
        <dbReference type="EMBL" id="MFD2599306.1"/>
    </source>
</evidence>
<accession>A0ABW5NKR8</accession>
<protein>
    <submittedName>
        <fullName evidence="2">Redoxin domain-containing protein</fullName>
    </submittedName>
</protein>
<sequence length="191" mass="21453">MHTLSILRFLLICFFALTSYSISAQKNNLGKQLLIDVSTELPHRIEVNKPVAVIFLSPECPLCQNYTQTINQLHQQYNQQIEFIGIFPGKAYGSADIKQFAAKYKIAMALYQDPNFQFTRALEATVTPSVALYDKGGLQYFGAIDNALRELGKKRVVVTELYLQDAIASLLQNKPISVKKTVAKGCFINTR</sequence>
<dbReference type="PROSITE" id="PS51352">
    <property type="entry name" value="THIOREDOXIN_2"/>
    <property type="match status" value="1"/>
</dbReference>
<dbReference type="InterPro" id="IPR047262">
    <property type="entry name" value="PRX-like1"/>
</dbReference>
<gene>
    <name evidence="2" type="ORF">ACFSQ3_10100</name>
</gene>
<proteinExistence type="predicted"/>
<dbReference type="Proteomes" id="UP001597393">
    <property type="component" value="Unassembled WGS sequence"/>
</dbReference>
<evidence type="ECO:0000313" key="3">
    <source>
        <dbReference type="Proteomes" id="UP001597393"/>
    </source>
</evidence>
<name>A0ABW5NKR8_9SPHI</name>
<dbReference type="PANTHER" id="PTHR43640:SF1">
    <property type="entry name" value="THIOREDOXIN-DEPENDENT PEROXIREDOXIN"/>
    <property type="match status" value="1"/>
</dbReference>